<dbReference type="InterPro" id="IPR013320">
    <property type="entry name" value="ConA-like_dom_sf"/>
</dbReference>
<feature type="signal peptide" evidence="2">
    <location>
        <begin position="1"/>
        <end position="23"/>
    </location>
</feature>
<feature type="domain" description="DUF7507" evidence="3">
    <location>
        <begin position="353"/>
        <end position="449"/>
    </location>
</feature>
<feature type="domain" description="DUF7507" evidence="3">
    <location>
        <begin position="1122"/>
        <end position="1210"/>
    </location>
</feature>
<feature type="domain" description="DUF7507" evidence="3">
    <location>
        <begin position="1013"/>
        <end position="1109"/>
    </location>
</feature>
<evidence type="ECO:0000256" key="1">
    <source>
        <dbReference type="SAM" id="MobiDB-lite"/>
    </source>
</evidence>
<keyword evidence="5" id="KW-1185">Reference proteome</keyword>
<proteinExistence type="predicted"/>
<gene>
    <name evidence="4" type="ORF">ACFP3M_17770</name>
</gene>
<dbReference type="InterPro" id="IPR013783">
    <property type="entry name" value="Ig-like_fold"/>
</dbReference>
<name>A0ABW1FJL9_9ACTN</name>
<dbReference type="InterPro" id="IPR051172">
    <property type="entry name" value="Chlamydia_OmcB"/>
</dbReference>
<evidence type="ECO:0000313" key="5">
    <source>
        <dbReference type="Proteomes" id="UP001596241"/>
    </source>
</evidence>
<dbReference type="InterPro" id="IPR055354">
    <property type="entry name" value="DUF7507"/>
</dbReference>
<feature type="compositionally biased region" description="Low complexity" evidence="1">
    <location>
        <begin position="53"/>
        <end position="66"/>
    </location>
</feature>
<protein>
    <recommendedName>
        <fullName evidence="3">DUF7507 domain-containing protein</fullName>
    </recommendedName>
</protein>
<evidence type="ECO:0000259" key="3">
    <source>
        <dbReference type="Pfam" id="PF24346"/>
    </source>
</evidence>
<dbReference type="Gene3D" id="2.60.120.200">
    <property type="match status" value="1"/>
</dbReference>
<dbReference type="InterPro" id="IPR006626">
    <property type="entry name" value="PbH1"/>
</dbReference>
<feature type="domain" description="DUF7507" evidence="3">
    <location>
        <begin position="465"/>
        <end position="563"/>
    </location>
</feature>
<reference evidence="5" key="1">
    <citation type="journal article" date="2019" name="Int. J. Syst. Evol. Microbiol.">
        <title>The Global Catalogue of Microorganisms (GCM) 10K type strain sequencing project: providing services to taxonomists for standard genome sequencing and annotation.</title>
        <authorList>
            <consortium name="The Broad Institute Genomics Platform"/>
            <consortium name="The Broad Institute Genome Sequencing Center for Infectious Disease"/>
            <person name="Wu L."/>
            <person name="Ma J."/>
        </authorList>
    </citation>
    <scope>NUCLEOTIDE SEQUENCE [LARGE SCALE GENOMIC DNA]</scope>
    <source>
        <strain evidence="5">CGMCC 1.15809</strain>
    </source>
</reference>
<feature type="region of interest" description="Disordered" evidence="1">
    <location>
        <begin position="50"/>
        <end position="88"/>
    </location>
</feature>
<evidence type="ECO:0000313" key="4">
    <source>
        <dbReference type="EMBL" id="MFC5894662.1"/>
    </source>
</evidence>
<keyword evidence="2" id="KW-0732">Signal</keyword>
<dbReference type="NCBIfam" id="TIGR01451">
    <property type="entry name" value="B_ant_repeat"/>
    <property type="match status" value="7"/>
</dbReference>
<dbReference type="SMART" id="SM00710">
    <property type="entry name" value="PbH1"/>
    <property type="match status" value="9"/>
</dbReference>
<evidence type="ECO:0000256" key="2">
    <source>
        <dbReference type="SAM" id="SignalP"/>
    </source>
</evidence>
<dbReference type="PANTHER" id="PTHR34819:SF3">
    <property type="entry name" value="CELL SURFACE PROTEIN"/>
    <property type="match status" value="1"/>
</dbReference>
<feature type="domain" description="DUF7507" evidence="3">
    <location>
        <begin position="686"/>
        <end position="782"/>
    </location>
</feature>
<dbReference type="PANTHER" id="PTHR34819">
    <property type="entry name" value="LARGE CYSTEINE-RICH PERIPLASMIC PROTEIN OMCB"/>
    <property type="match status" value="1"/>
</dbReference>
<comment type="caution">
    <text evidence="4">The sequence shown here is derived from an EMBL/GenBank/DDBJ whole genome shotgun (WGS) entry which is preliminary data.</text>
</comment>
<feature type="domain" description="DUF7507" evidence="3">
    <location>
        <begin position="905"/>
        <end position="1000"/>
    </location>
</feature>
<sequence length="1292" mass="133437">MALLGVLSMVAATLGLPATTAHAQGVGVPLVNETFTGATADPEFEGFGNACLTGAPQGTAPGPGTHPLGGCPPNEVGPVPPRNGAPHGYLQLTDAGRDRAAAALYNHALPANQGLVTTFDQWQYGNTTNPPADGISFFLIDGAATLDAPGAFGGSLGYAQKIPADDPAEPFIPGVNRGYLGVGLDVLGNFFGDWEHRGNGCTRRSPAGTIFRVPAPGTNMVTLRGPGNGTEGYCFLDATTSNFSTSGPWPSTLPGQIHGPTTSLPANATPAEAEALLEPSRRTVTVEVSPAPNPVVTVWMDFHDGRGTQEVLSTPAPTPVPNTYKLGFAGSTGDFTDVHLIRNVSVRPAAALPQLNIVKQVSEATEVPQPLTPGQQVPFEYVVTNSGNVTLNDVNVTDDRVPGITCPQTSLASGQSMTCRGTYTVTDADAEAGSVTNTAVAHGTGPEGPVDSPPDEVTLPVQRGPGLRLEKTTDEGREYRVGDEVTYKYTVTNTGPTTLNDVKISDDHVTGITCDATTLAPSGEPGDSTTCTGTYTVTEADGRAGSVTNTAVAHGTSNGTPVDSGPDQATIAVASDLSLSLTKSVDNSHPYEVGDEVTYTYTVTNTGDATLSGIEVTDDRAAGITCQATTLAPGASTTCTGTYTVTRADADLGNVTNVAFAQGRDADGTIVESPPDDAVIDVVPNQPGLEIQKVVDASHPYQAGDTVTYRYVVRNSGNTTITGVNVADDRVSGITCQDTTLAPGASTECTGTYTVTAADADAGQVRNTAVARGESDGTAVESPPDSAEIEVGRNEPGLSVNKTVDASRPYRVGDEVTYTYSVTNTGNTTITGVTVADDRVSGITCEATTLAPEASTTCTGTYTVTAADAEAGSVANTAVARGESDGTAVESPPDSARIDTVADRPALSVEKSVDTSRTYAVGDRITYTYRVANTGNTTISGVTVTDNRVSGITCLATTLDPGESTTCTGNYTVTAADAEAGHITNTAVAHGQSDGTAVESPPDSAEVQVGRHEPALAIEKSVDTSRTYAVGDEVTYTYRINNTGSTTVNDLTVADDHVSGITCQATTLAPGASTTCTGTYTVTEADAQAGHVRNTAVARGRSNGTAVESPPDSAEIQVGRHQPGLTIKKTVDTSRTYRVGDRITYTYTVTNTGNTTLNGIAVEDNRVTDVTCRTTTLAPGESTTCTGTYTVTEEDAKHGTITNTAVATADGGVRSEPAEATVKVTEKEPCKGKDCKPCKGKDCHKPCKGKHCDKPCKGKDCHKPCHGKHCDKPCDDKHCDKPCQEKGGCKQE</sequence>
<organism evidence="4 5">
    <name type="scientific">Streptomyces ramulosus</name>
    <dbReference type="NCBI Taxonomy" id="47762"/>
    <lineage>
        <taxon>Bacteria</taxon>
        <taxon>Bacillati</taxon>
        <taxon>Actinomycetota</taxon>
        <taxon>Actinomycetes</taxon>
        <taxon>Kitasatosporales</taxon>
        <taxon>Streptomycetaceae</taxon>
        <taxon>Streptomyces</taxon>
    </lineage>
</organism>
<dbReference type="Gene3D" id="2.60.40.10">
    <property type="entry name" value="Immunoglobulins"/>
    <property type="match status" value="8"/>
</dbReference>
<feature type="domain" description="DUF7507" evidence="3">
    <location>
        <begin position="578"/>
        <end position="673"/>
    </location>
</feature>
<dbReference type="Pfam" id="PF24346">
    <property type="entry name" value="DUF7507"/>
    <property type="match status" value="8"/>
</dbReference>
<dbReference type="InterPro" id="IPR047589">
    <property type="entry name" value="DUF11_rpt"/>
</dbReference>
<dbReference type="SUPFAM" id="SSF49899">
    <property type="entry name" value="Concanavalin A-like lectins/glucanases"/>
    <property type="match status" value="1"/>
</dbReference>
<feature type="region of interest" description="Disordered" evidence="1">
    <location>
        <begin position="1098"/>
        <end position="1117"/>
    </location>
</feature>
<accession>A0ABW1FJL9</accession>
<dbReference type="EMBL" id="JBHSPW010000007">
    <property type="protein sequence ID" value="MFC5894662.1"/>
    <property type="molecule type" value="Genomic_DNA"/>
</dbReference>
<dbReference type="Proteomes" id="UP001596241">
    <property type="component" value="Unassembled WGS sequence"/>
</dbReference>
<dbReference type="RefSeq" id="WP_345088703.1">
    <property type="nucleotide sequence ID" value="NZ_BAAAWG010000015.1"/>
</dbReference>
<feature type="chain" id="PRO_5046989951" description="DUF7507 domain-containing protein" evidence="2">
    <location>
        <begin position="24"/>
        <end position="1292"/>
    </location>
</feature>
<feature type="domain" description="DUF7507" evidence="3">
    <location>
        <begin position="795"/>
        <end position="891"/>
    </location>
</feature>